<dbReference type="AlphaFoldDB" id="A0A9Q1GW95"/>
<keyword evidence="7 21" id="KW-0349">Heme</keyword>
<evidence type="ECO:0000256" key="11">
    <source>
        <dbReference type="ARBA" id="ARBA00023002"/>
    </source>
</evidence>
<dbReference type="Gene3D" id="1.10.520.10">
    <property type="match status" value="1"/>
</dbReference>
<dbReference type="FunFam" id="1.10.420.10:FF:000007">
    <property type="entry name" value="Peroxidase"/>
    <property type="match status" value="1"/>
</dbReference>
<evidence type="ECO:0000313" key="24">
    <source>
        <dbReference type="Proteomes" id="UP001153076"/>
    </source>
</evidence>
<comment type="cofactor">
    <cofactor evidence="18 21">
        <name>Ca(2+)</name>
        <dbReference type="ChEBI" id="CHEBI:29108"/>
    </cofactor>
    <text evidence="18 21">Binds 2 calcium ions per subunit.</text>
</comment>
<feature type="disulfide bond" evidence="20">
    <location>
        <begin position="199"/>
        <end position="400"/>
    </location>
</feature>
<keyword evidence="14" id="KW-0325">Glycoprotein</keyword>
<evidence type="ECO:0000256" key="19">
    <source>
        <dbReference type="PIRSR" id="PIRSR600823-4"/>
    </source>
</evidence>
<keyword evidence="11 21" id="KW-0560">Oxidoreductase</keyword>
<evidence type="ECO:0000256" key="5">
    <source>
        <dbReference type="ARBA" id="ARBA00022525"/>
    </source>
</evidence>
<comment type="cofactor">
    <cofactor evidence="18 21">
        <name>heme b</name>
        <dbReference type="ChEBI" id="CHEBI:60344"/>
    </cofactor>
    <text evidence="18 21">Binds 1 heme b (iron(II)-protoporphyrin IX) group per subunit.</text>
</comment>
<evidence type="ECO:0000256" key="18">
    <source>
        <dbReference type="PIRSR" id="PIRSR600823-3"/>
    </source>
</evidence>
<evidence type="ECO:0000256" key="1">
    <source>
        <dbReference type="ARBA" id="ARBA00000189"/>
    </source>
</evidence>
<feature type="site" description="Transition state stabilizer" evidence="19">
    <location>
        <position position="144"/>
    </location>
</feature>
<dbReference type="InterPro" id="IPR000823">
    <property type="entry name" value="Peroxidase_pln"/>
</dbReference>
<evidence type="ECO:0000259" key="22">
    <source>
        <dbReference type="PROSITE" id="PS50873"/>
    </source>
</evidence>
<feature type="binding site" evidence="17">
    <location>
        <position position="241"/>
    </location>
    <ligand>
        <name>substrate</name>
    </ligand>
</feature>
<comment type="catalytic activity">
    <reaction evidence="1 21">
        <text>2 a phenolic donor + H2O2 = 2 a phenolic radical donor + 2 H2O</text>
        <dbReference type="Rhea" id="RHEA:56136"/>
        <dbReference type="ChEBI" id="CHEBI:15377"/>
        <dbReference type="ChEBI" id="CHEBI:16240"/>
        <dbReference type="ChEBI" id="CHEBI:139520"/>
        <dbReference type="ChEBI" id="CHEBI:139521"/>
        <dbReference type="EC" id="1.11.1.7"/>
    </reaction>
</comment>
<evidence type="ECO:0000256" key="2">
    <source>
        <dbReference type="ARBA" id="ARBA00002322"/>
    </source>
</evidence>
<comment type="similarity">
    <text evidence="21">Belongs to the peroxidase family. Classical plant (class III) peroxidase subfamily.</text>
</comment>
<keyword evidence="5 21" id="KW-0964">Secreted</keyword>
<evidence type="ECO:0000256" key="13">
    <source>
        <dbReference type="ARBA" id="ARBA00023157"/>
    </source>
</evidence>
<comment type="caution">
    <text evidence="23">The sequence shown here is derived from an EMBL/GenBank/DDBJ whole genome shotgun (WGS) entry which is preliminary data.</text>
</comment>
<dbReference type="EC" id="1.11.1.7" evidence="4 21"/>
<dbReference type="GO" id="GO:0046872">
    <property type="term" value="F:metal ion binding"/>
    <property type="evidence" value="ECO:0007669"/>
    <property type="project" value="UniProtKB-UniRule"/>
</dbReference>
<feature type="binding site" evidence="18">
    <location>
        <position position="154"/>
    </location>
    <ligand>
        <name>Ca(2+)</name>
        <dbReference type="ChEBI" id="CHEBI:29108"/>
        <label>1</label>
    </ligand>
</feature>
<evidence type="ECO:0000256" key="6">
    <source>
        <dbReference type="ARBA" id="ARBA00022559"/>
    </source>
</evidence>
<evidence type="ECO:0000256" key="7">
    <source>
        <dbReference type="ARBA" id="ARBA00022617"/>
    </source>
</evidence>
<evidence type="ECO:0000256" key="16">
    <source>
        <dbReference type="PIRSR" id="PIRSR600823-1"/>
    </source>
</evidence>
<organism evidence="23 24">
    <name type="scientific">Carnegiea gigantea</name>
    <dbReference type="NCBI Taxonomy" id="171969"/>
    <lineage>
        <taxon>Eukaryota</taxon>
        <taxon>Viridiplantae</taxon>
        <taxon>Streptophyta</taxon>
        <taxon>Embryophyta</taxon>
        <taxon>Tracheophyta</taxon>
        <taxon>Spermatophyta</taxon>
        <taxon>Magnoliopsida</taxon>
        <taxon>eudicotyledons</taxon>
        <taxon>Gunneridae</taxon>
        <taxon>Pentapetalae</taxon>
        <taxon>Caryophyllales</taxon>
        <taxon>Cactineae</taxon>
        <taxon>Cactaceae</taxon>
        <taxon>Cactoideae</taxon>
        <taxon>Echinocereeae</taxon>
        <taxon>Carnegiea</taxon>
    </lineage>
</organism>
<feature type="disulfide bond" evidence="20">
    <location>
        <begin position="115"/>
        <end position="193"/>
    </location>
</feature>
<evidence type="ECO:0000256" key="12">
    <source>
        <dbReference type="ARBA" id="ARBA00023004"/>
    </source>
</evidence>
<keyword evidence="8 18" id="KW-0479">Metal-binding</keyword>
<evidence type="ECO:0000256" key="14">
    <source>
        <dbReference type="ARBA" id="ARBA00023180"/>
    </source>
</evidence>
<dbReference type="InterPro" id="IPR010255">
    <property type="entry name" value="Haem_peroxidase_sf"/>
</dbReference>
<proteinExistence type="inferred from homology"/>
<feature type="binding site" evidence="18">
    <location>
        <position position="158"/>
    </location>
    <ligand>
        <name>Ca(2+)</name>
        <dbReference type="ChEBI" id="CHEBI:29108"/>
        <label>1</label>
    </ligand>
</feature>
<dbReference type="GO" id="GO:0020037">
    <property type="term" value="F:heme binding"/>
    <property type="evidence" value="ECO:0007669"/>
    <property type="project" value="UniProtKB-UniRule"/>
</dbReference>
<protein>
    <recommendedName>
        <fullName evidence="4 21">Peroxidase</fullName>
        <ecNumber evidence="4 21">1.11.1.7</ecNumber>
    </recommendedName>
</protein>
<name>A0A9Q1GW95_9CARY</name>
<dbReference type="Gene3D" id="1.10.420.10">
    <property type="entry name" value="Peroxidase, domain 2"/>
    <property type="match status" value="1"/>
</dbReference>
<feature type="binding site" evidence="18">
    <location>
        <position position="273"/>
    </location>
    <ligand>
        <name>Ca(2+)</name>
        <dbReference type="ChEBI" id="CHEBI:29108"/>
        <label>2</label>
    </ligand>
</feature>
<evidence type="ECO:0000256" key="10">
    <source>
        <dbReference type="ARBA" id="ARBA00022837"/>
    </source>
</evidence>
<dbReference type="GO" id="GO:0005576">
    <property type="term" value="C:extracellular region"/>
    <property type="evidence" value="ECO:0007669"/>
    <property type="project" value="UniProtKB-SubCell"/>
</dbReference>
<gene>
    <name evidence="23" type="ORF">Cgig2_000883</name>
</gene>
<dbReference type="PROSITE" id="PS00436">
    <property type="entry name" value="PEROXIDASE_2"/>
    <property type="match status" value="1"/>
</dbReference>
<dbReference type="GO" id="GO:0042744">
    <property type="term" value="P:hydrogen peroxide catabolic process"/>
    <property type="evidence" value="ECO:0007669"/>
    <property type="project" value="UniProtKB-KW"/>
</dbReference>
<dbReference type="GO" id="GO:0140825">
    <property type="term" value="F:lactoperoxidase activity"/>
    <property type="evidence" value="ECO:0007669"/>
    <property type="project" value="UniProtKB-EC"/>
</dbReference>
<evidence type="ECO:0000256" key="17">
    <source>
        <dbReference type="PIRSR" id="PIRSR600823-2"/>
    </source>
</evidence>
<dbReference type="CDD" id="cd00693">
    <property type="entry name" value="secretory_peroxidase"/>
    <property type="match status" value="1"/>
</dbReference>
<feature type="binding site" evidence="18">
    <location>
        <position position="156"/>
    </location>
    <ligand>
        <name>Ca(2+)</name>
        <dbReference type="ChEBI" id="CHEBI:29108"/>
        <label>1</label>
    </ligand>
</feature>
<keyword evidence="13 20" id="KW-1015">Disulfide bond</keyword>
<feature type="binding site" evidence="18">
    <location>
        <position position="152"/>
    </location>
    <ligand>
        <name>Ca(2+)</name>
        <dbReference type="ChEBI" id="CHEBI:29108"/>
        <label>1</label>
    </ligand>
</feature>
<comment type="subcellular location">
    <subcellularLocation>
        <location evidence="3 21">Secreted</location>
    </subcellularLocation>
</comment>
<dbReference type="FunFam" id="1.10.520.10:FF:000006">
    <property type="entry name" value="Peroxidase"/>
    <property type="match status" value="1"/>
</dbReference>
<dbReference type="InterPro" id="IPR019794">
    <property type="entry name" value="Peroxidases_AS"/>
</dbReference>
<keyword evidence="6 21" id="KW-0575">Peroxidase</keyword>
<feature type="active site" description="Proton acceptor" evidence="16">
    <location>
        <position position="148"/>
    </location>
</feature>
<feature type="domain" description="Plant heme peroxidase family profile" evidence="22">
    <location>
        <begin position="105"/>
        <end position="404"/>
    </location>
</feature>
<evidence type="ECO:0000256" key="15">
    <source>
        <dbReference type="ARBA" id="ARBA00023324"/>
    </source>
</evidence>
<dbReference type="PANTHER" id="PTHR31517">
    <property type="match status" value="1"/>
</dbReference>
<dbReference type="PROSITE" id="PS50873">
    <property type="entry name" value="PEROXIDASE_4"/>
    <property type="match status" value="1"/>
</dbReference>
<feature type="binding site" evidence="18">
    <location>
        <position position="326"/>
    </location>
    <ligand>
        <name>Ca(2+)</name>
        <dbReference type="ChEBI" id="CHEBI:29108"/>
        <label>2</label>
    </ligand>
</feature>
<dbReference type="Proteomes" id="UP001153076">
    <property type="component" value="Unassembled WGS sequence"/>
</dbReference>
<keyword evidence="12 18" id="KW-0408">Iron</keyword>
<feature type="binding site" evidence="18">
    <location>
        <position position="333"/>
    </location>
    <ligand>
        <name>Ca(2+)</name>
        <dbReference type="ChEBI" id="CHEBI:29108"/>
        <label>2</label>
    </ligand>
</feature>
<feature type="disulfide bond" evidence="20">
    <location>
        <begin position="150"/>
        <end position="155"/>
    </location>
</feature>
<sequence length="406" mass="44325">MHVDALISIIVFVRPSKKLLSGEPRSSRQVPLQTPASNKFPYEYEALFILCHAIEKKTKAKKKKWLRSLKVFPCERMARSRASSSSMALAIALLFMTFVDQSYGQMKVGFYNGKCGNSDVEQIIFDIVKTTFQRDRKTVAALLRLQFHDCFVRGCDASILLDGSSTEKTAGPNGSVRGYTLIDTCKGSLERRCPGVVSCADIIAIATRVSVFLAGGKWYNVETGRRDGTISRASEANSNLPGPTTPVNVAVQLFASRNLTTEDFVLLLGGGHTVGFLHCSFFLDRLYNFRNTGRADPTMNLSTLSSLRRTCPRTGSNNVVAADQTTGSSLTVDNGFYKAIKGGKGVLQIDQQISSDPLTRNIVTRLASTNDFANKFGSAMVKLGRVGVLTGKQGQVRKSCRVVNSS</sequence>
<evidence type="ECO:0000256" key="3">
    <source>
        <dbReference type="ARBA" id="ARBA00004613"/>
    </source>
</evidence>
<dbReference type="PRINTS" id="PR00458">
    <property type="entry name" value="PEROXIDASE"/>
</dbReference>
<dbReference type="InterPro" id="IPR002016">
    <property type="entry name" value="Haem_peroxidase"/>
</dbReference>
<evidence type="ECO:0000256" key="21">
    <source>
        <dbReference type="RuleBase" id="RU362060"/>
    </source>
</evidence>
<dbReference type="PANTHER" id="PTHR31517:SF59">
    <property type="entry name" value="PEROXIDASE"/>
    <property type="match status" value="1"/>
</dbReference>
<dbReference type="SUPFAM" id="SSF48113">
    <property type="entry name" value="Heme-dependent peroxidases"/>
    <property type="match status" value="1"/>
</dbReference>
<dbReference type="EMBL" id="JAKOGI010001049">
    <property type="protein sequence ID" value="KAJ8428111.1"/>
    <property type="molecule type" value="Genomic_DNA"/>
</dbReference>
<dbReference type="PRINTS" id="PR00461">
    <property type="entry name" value="PLPEROXIDASE"/>
</dbReference>
<reference evidence="23" key="1">
    <citation type="submission" date="2022-04" db="EMBL/GenBank/DDBJ databases">
        <title>Carnegiea gigantea Genome sequencing and assembly v2.</title>
        <authorList>
            <person name="Copetti D."/>
            <person name="Sanderson M.J."/>
            <person name="Burquez A."/>
            <person name="Wojciechowski M.F."/>
        </authorList>
    </citation>
    <scope>NUCLEOTIDE SEQUENCE</scope>
    <source>
        <strain evidence="23">SGP5-SGP5p</strain>
        <tissue evidence="23">Aerial part</tissue>
    </source>
</reference>
<keyword evidence="10 18" id="KW-0106">Calcium</keyword>
<feature type="disulfide bond" evidence="20">
    <location>
        <begin position="279"/>
        <end position="311"/>
    </location>
</feature>
<keyword evidence="15 21" id="KW-0376">Hydrogen peroxide</keyword>
<evidence type="ECO:0000256" key="4">
    <source>
        <dbReference type="ARBA" id="ARBA00012313"/>
    </source>
</evidence>
<accession>A0A9Q1GW95</accession>
<evidence type="ECO:0000313" key="23">
    <source>
        <dbReference type="EMBL" id="KAJ8428111.1"/>
    </source>
</evidence>
<dbReference type="InterPro" id="IPR033905">
    <property type="entry name" value="Secretory_peroxidase"/>
</dbReference>
<dbReference type="OrthoDB" id="2113341at2759"/>
<keyword evidence="9" id="KW-0732">Signal</keyword>
<feature type="binding site" evidence="18">
    <location>
        <position position="323"/>
    </location>
    <ligand>
        <name>Ca(2+)</name>
        <dbReference type="ChEBI" id="CHEBI:29108"/>
        <label>2</label>
    </ligand>
</feature>
<feature type="binding site" evidence="18">
    <location>
        <position position="149"/>
    </location>
    <ligand>
        <name>Ca(2+)</name>
        <dbReference type="ChEBI" id="CHEBI:29108"/>
        <label>1</label>
    </ligand>
</feature>
<evidence type="ECO:0000256" key="9">
    <source>
        <dbReference type="ARBA" id="ARBA00022729"/>
    </source>
</evidence>
<evidence type="ECO:0000256" key="8">
    <source>
        <dbReference type="ARBA" id="ARBA00022723"/>
    </source>
</evidence>
<feature type="binding site" description="axial binding residue" evidence="18">
    <location>
        <position position="272"/>
    </location>
    <ligand>
        <name>heme b</name>
        <dbReference type="ChEBI" id="CHEBI:60344"/>
    </ligand>
    <ligandPart>
        <name>Fe</name>
        <dbReference type="ChEBI" id="CHEBI:18248"/>
    </ligandPart>
</feature>
<evidence type="ECO:0000256" key="20">
    <source>
        <dbReference type="PIRSR" id="PIRSR600823-5"/>
    </source>
</evidence>
<feature type="binding site" evidence="18">
    <location>
        <position position="167"/>
    </location>
    <ligand>
        <name>Ca(2+)</name>
        <dbReference type="ChEBI" id="CHEBI:29108"/>
        <label>1</label>
    </ligand>
</feature>
<keyword evidence="24" id="KW-1185">Reference proteome</keyword>
<dbReference type="Pfam" id="PF00141">
    <property type="entry name" value="peroxidase"/>
    <property type="match status" value="1"/>
</dbReference>
<dbReference type="GO" id="GO:0006979">
    <property type="term" value="P:response to oxidative stress"/>
    <property type="evidence" value="ECO:0007669"/>
    <property type="project" value="UniProtKB-UniRule"/>
</dbReference>
<comment type="function">
    <text evidence="2">Removal of H(2)O(2), oxidation of toxic reductants, biosynthesis and degradation of lignin, suberization, auxin catabolism, response to environmental stresses such as wounding, pathogen attack and oxidative stress. These functions might be dependent on each isozyme/isoform in each plant tissue.</text>
</comment>